<evidence type="ECO:0000313" key="1">
    <source>
        <dbReference type="EMBL" id="KAF2099060.1"/>
    </source>
</evidence>
<proteinExistence type="predicted"/>
<dbReference type="SUPFAM" id="SSF51197">
    <property type="entry name" value="Clavaminate synthase-like"/>
    <property type="match status" value="1"/>
</dbReference>
<sequence length="324" mass="36834">MTSQRKFQHLTEEQVDSFMKHGFLRIPNCFSPEKAEEWTSNVWKRLGMSPTDKSTWTQERINMPSHRTESTATFAPKAWDTMCELLGGEDRIAPESGVWQDSLIVNLGSKEFEGREPDPRGLPGWHVDGDFFMHFLDSPEQGLLVIPLFTDIEPSGGGTVICSDGMPVIAKHLYEHTEGVYPRMVPRGEKPKHEGLGFFCEIVSQCHEFHEMTGKTGDVILMHPLMLHSASRNSLRNLRIITNPPVALKQPFNFNRENPEDYSLVELKTLAMLGKDQLEDWKITGTRDPVVPERIRRQAEMKQKELERLKAASLEAPRVTALAV</sequence>
<name>A0A9P4IGW9_9PEZI</name>
<dbReference type="AlphaFoldDB" id="A0A9P4IGW9"/>
<dbReference type="OrthoDB" id="4664297at2759"/>
<dbReference type="EMBL" id="ML978126">
    <property type="protein sequence ID" value="KAF2099060.1"/>
    <property type="molecule type" value="Genomic_DNA"/>
</dbReference>
<evidence type="ECO:0000313" key="2">
    <source>
        <dbReference type="Proteomes" id="UP000799772"/>
    </source>
</evidence>
<gene>
    <name evidence="1" type="ORF">NA57DRAFT_56689</name>
</gene>
<organism evidence="1 2">
    <name type="scientific">Rhizodiscina lignyota</name>
    <dbReference type="NCBI Taxonomy" id="1504668"/>
    <lineage>
        <taxon>Eukaryota</taxon>
        <taxon>Fungi</taxon>
        <taxon>Dikarya</taxon>
        <taxon>Ascomycota</taxon>
        <taxon>Pezizomycotina</taxon>
        <taxon>Dothideomycetes</taxon>
        <taxon>Pleosporomycetidae</taxon>
        <taxon>Aulographales</taxon>
        <taxon>Rhizodiscinaceae</taxon>
        <taxon>Rhizodiscina</taxon>
    </lineage>
</organism>
<accession>A0A9P4IGW9</accession>
<evidence type="ECO:0008006" key="3">
    <source>
        <dbReference type="Google" id="ProtNLM"/>
    </source>
</evidence>
<reference evidence="1" key="1">
    <citation type="journal article" date="2020" name="Stud. Mycol.">
        <title>101 Dothideomycetes genomes: a test case for predicting lifestyles and emergence of pathogens.</title>
        <authorList>
            <person name="Haridas S."/>
            <person name="Albert R."/>
            <person name="Binder M."/>
            <person name="Bloem J."/>
            <person name="Labutti K."/>
            <person name="Salamov A."/>
            <person name="Andreopoulos B."/>
            <person name="Baker S."/>
            <person name="Barry K."/>
            <person name="Bills G."/>
            <person name="Bluhm B."/>
            <person name="Cannon C."/>
            <person name="Castanera R."/>
            <person name="Culley D."/>
            <person name="Daum C."/>
            <person name="Ezra D."/>
            <person name="Gonzalez J."/>
            <person name="Henrissat B."/>
            <person name="Kuo A."/>
            <person name="Liang C."/>
            <person name="Lipzen A."/>
            <person name="Lutzoni F."/>
            <person name="Magnuson J."/>
            <person name="Mondo S."/>
            <person name="Nolan M."/>
            <person name="Ohm R."/>
            <person name="Pangilinan J."/>
            <person name="Park H.-J."/>
            <person name="Ramirez L."/>
            <person name="Alfaro M."/>
            <person name="Sun H."/>
            <person name="Tritt A."/>
            <person name="Yoshinaga Y."/>
            <person name="Zwiers L.-H."/>
            <person name="Turgeon B."/>
            <person name="Goodwin S."/>
            <person name="Spatafora J."/>
            <person name="Crous P."/>
            <person name="Grigoriev I."/>
        </authorList>
    </citation>
    <scope>NUCLEOTIDE SEQUENCE</scope>
    <source>
        <strain evidence="1">CBS 133067</strain>
    </source>
</reference>
<keyword evidence="2" id="KW-1185">Reference proteome</keyword>
<comment type="caution">
    <text evidence="1">The sequence shown here is derived from an EMBL/GenBank/DDBJ whole genome shotgun (WGS) entry which is preliminary data.</text>
</comment>
<dbReference type="Proteomes" id="UP000799772">
    <property type="component" value="Unassembled WGS sequence"/>
</dbReference>
<dbReference type="Gene3D" id="2.60.120.620">
    <property type="entry name" value="q2cbj1_9rhob like domain"/>
    <property type="match status" value="1"/>
</dbReference>
<protein>
    <recommendedName>
        <fullName evidence="3">Phytanoyl-CoA dioxygenase</fullName>
    </recommendedName>
</protein>